<evidence type="ECO:0000259" key="2">
    <source>
        <dbReference type="Pfam" id="PF20222"/>
    </source>
</evidence>
<accession>A0A9P1M6F8</accession>
<evidence type="ECO:0000313" key="3">
    <source>
        <dbReference type="EMBL" id="CAI4211297.1"/>
    </source>
</evidence>
<dbReference type="OrthoDB" id="5403573at2759"/>
<dbReference type="EMBL" id="CALLCH030000001">
    <property type="protein sequence ID" value="CAI4211297.1"/>
    <property type="molecule type" value="Genomic_DNA"/>
</dbReference>
<dbReference type="Proteomes" id="UP000838763">
    <property type="component" value="Unassembled WGS sequence"/>
</dbReference>
<sequence length="770" mass="87003">MEPPTRDTTKALQNTVEVSNVPRSRFLDAALPYIDHRQLSMSEDGSSMEIPGGLEDDPPQVPEFRPSSPLRDSVLAADARDILRAKEIIKYLLKNNYGAFPSRISLWHALLIVWHKAFAGDNIPTYTISQRAVKDLIKRKEVVENTFAFRDSAGTISDCYLLVESGIDPNLPQFQRLKALMKEAHPRPFIPHEFAHPSAETPSTNQNCGPQWGSGRRKHVMSVEVLDAPIYISQATRKRSAPKAVLRISETGEIGSMKRVRRAFKVNTSATWPPVTPDWYLMGRYKQLRFLKPNTHLGEEGLTSVPEPENVASASPTHAPSEASHHDSRERDRRTERYISIKFTECTNIQKGTIEWPTPDNDFFEFKGSSFTLIGPTPDREGVTQHMRQRTTHSNLHRAYGSMYGSFLAHEQPDLLFARPVGPSACRATPLRGRPRSRRDRPPRFRLKERVLMPISKITEGHHQELRTNSILTDGCALEEALTVAFVAIRALLGGSSKAIDWGLLMRLFPDQSLSDLRRFWVKLMKDRIHFLASFTEKFQDAFLKSYENGELPPLNYDDLPGYDWQALIQWAIELRRTNFVRLPIKQSSGTAVKGIRGFTLENQPMQPRHWHERFYHHQASIFSRFELSTSESAALRLPSLAKGAPDATAPDAVQVAISWVRALSTTPSGKCPPDIVKSKLATLASTREQVNAILDEAVTSLNTRRIITKRIRSKPYMLSRPFQSNLAKFGHEKSSALRPISKIARRDLSSGRALQNPLPCRGWCEYGPS</sequence>
<comment type="caution">
    <text evidence="3">The sequence shown here is derived from an EMBL/GenBank/DDBJ whole genome shotgun (WGS) entry which is preliminary data.</text>
</comment>
<organism evidence="3 4">
    <name type="scientific">Parascedosporium putredinis</name>
    <dbReference type="NCBI Taxonomy" id="1442378"/>
    <lineage>
        <taxon>Eukaryota</taxon>
        <taxon>Fungi</taxon>
        <taxon>Dikarya</taxon>
        <taxon>Ascomycota</taxon>
        <taxon>Pezizomycotina</taxon>
        <taxon>Sordariomycetes</taxon>
        <taxon>Hypocreomycetidae</taxon>
        <taxon>Microascales</taxon>
        <taxon>Microascaceae</taxon>
        <taxon>Parascedosporium</taxon>
    </lineage>
</organism>
<evidence type="ECO:0000256" key="1">
    <source>
        <dbReference type="SAM" id="MobiDB-lite"/>
    </source>
</evidence>
<reference evidence="3" key="1">
    <citation type="submission" date="2022-11" db="EMBL/GenBank/DDBJ databases">
        <authorList>
            <person name="Scott C."/>
            <person name="Bruce N."/>
        </authorList>
    </citation>
    <scope>NUCLEOTIDE SEQUENCE</scope>
</reference>
<feature type="region of interest" description="Disordered" evidence="1">
    <location>
        <begin position="42"/>
        <end position="69"/>
    </location>
</feature>
<feature type="domain" description="Transcription factor tau subunit sfc3/Tfc3 C-terminal" evidence="2">
    <location>
        <begin position="479"/>
        <end position="729"/>
    </location>
</feature>
<dbReference type="Pfam" id="PF20222">
    <property type="entry name" value="DUF6581"/>
    <property type="match status" value="1"/>
</dbReference>
<keyword evidence="4" id="KW-1185">Reference proteome</keyword>
<proteinExistence type="predicted"/>
<dbReference type="InterPro" id="IPR046488">
    <property type="entry name" value="Sfc3/Tfc3_C"/>
</dbReference>
<name>A0A9P1M6F8_9PEZI</name>
<dbReference type="AlphaFoldDB" id="A0A9P1M6F8"/>
<protein>
    <recommendedName>
        <fullName evidence="2">Transcription factor tau subunit sfc3/Tfc3 C-terminal domain-containing protein</fullName>
    </recommendedName>
</protein>
<evidence type="ECO:0000313" key="4">
    <source>
        <dbReference type="Proteomes" id="UP000838763"/>
    </source>
</evidence>
<gene>
    <name evidence="3" type="ORF">PPNO1_LOCUS1093</name>
</gene>
<feature type="region of interest" description="Disordered" evidence="1">
    <location>
        <begin position="299"/>
        <end position="333"/>
    </location>
</feature>
<feature type="compositionally biased region" description="Basic and acidic residues" evidence="1">
    <location>
        <begin position="323"/>
        <end position="333"/>
    </location>
</feature>